<evidence type="ECO:0000259" key="7">
    <source>
        <dbReference type="PROSITE" id="PS50011"/>
    </source>
</evidence>
<keyword evidence="4 5" id="KW-0067">ATP-binding</keyword>
<keyword evidence="2 5" id="KW-0547">Nucleotide-binding</keyword>
<dbReference type="InterPro" id="IPR011009">
    <property type="entry name" value="Kinase-like_dom_sf"/>
</dbReference>
<keyword evidence="1" id="KW-0808">Transferase</keyword>
<evidence type="ECO:0000256" key="5">
    <source>
        <dbReference type="PROSITE-ProRule" id="PRU10141"/>
    </source>
</evidence>
<dbReference type="EMBL" id="JAPFFK010000020">
    <property type="protein sequence ID" value="KAJ6680468.1"/>
    <property type="molecule type" value="Genomic_DNA"/>
</dbReference>
<accession>A0A9Q0P2P6</accession>
<keyword evidence="3 8" id="KW-0418">Kinase</keyword>
<dbReference type="InterPro" id="IPR000719">
    <property type="entry name" value="Prot_kinase_dom"/>
</dbReference>
<evidence type="ECO:0000313" key="8">
    <source>
        <dbReference type="EMBL" id="KAJ6680468.1"/>
    </source>
</evidence>
<evidence type="ECO:0000256" key="6">
    <source>
        <dbReference type="RuleBase" id="RU000304"/>
    </source>
</evidence>
<dbReference type="PROSITE" id="PS00107">
    <property type="entry name" value="PROTEIN_KINASE_ATP"/>
    <property type="match status" value="1"/>
</dbReference>
<dbReference type="PANTHER" id="PTHR48011:SF4">
    <property type="entry name" value="MITOGEN-ACTIVATED PROTEIN KINASE KINASE KINASE 19"/>
    <property type="match status" value="1"/>
</dbReference>
<keyword evidence="9" id="KW-1185">Reference proteome</keyword>
<comment type="similarity">
    <text evidence="6">Belongs to the protein kinase superfamily.</text>
</comment>
<proteinExistence type="inferred from homology"/>
<comment type="caution">
    <text evidence="8">The sequence shown here is derived from an EMBL/GenBank/DDBJ whole genome shotgun (WGS) entry which is preliminary data.</text>
</comment>
<evidence type="ECO:0000313" key="9">
    <source>
        <dbReference type="Proteomes" id="UP001151532"/>
    </source>
</evidence>
<reference evidence="8" key="1">
    <citation type="submission" date="2022-11" db="EMBL/GenBank/DDBJ databases">
        <authorList>
            <person name="Hyden B.L."/>
            <person name="Feng K."/>
            <person name="Yates T."/>
            <person name="Jawdy S."/>
            <person name="Smart L.B."/>
            <person name="Muchero W."/>
        </authorList>
    </citation>
    <scope>NUCLEOTIDE SEQUENCE</scope>
    <source>
        <tissue evidence="8">Shoot tip</tissue>
    </source>
</reference>
<dbReference type="InterPro" id="IPR052751">
    <property type="entry name" value="Plant_MAPKKK"/>
</dbReference>
<dbReference type="Pfam" id="PF00069">
    <property type="entry name" value="Pkinase"/>
    <property type="match status" value="1"/>
</dbReference>
<sequence length="375" mass="41787">MDWTRGHTIGHGSTATVSVATAIQSGDVFAVKSVELSQSEFLRREQKILSSIVSPFIVSYKGCDITRKHSKVMYNLFLEYMPDGSLRNAIHAHGGGRLGESLIRVFTCQILQGLDYLHLNGLVHCDIKSSNILVGERGAKIADFGCAKRVEQPGPIAGTPMFMAPEVARGEEQGLASDIWALGCTIIEMASGAAPWHNVSDPVSIIYRVGYSGHLPEFPCCLSEQARDFLDKCLRRDPKERWTASQLLAHPFLVGEFSISKFKNLIQARLLLQVFLIKPFGTPWMNRKVWRAWSRPLLQAVKVQPVRGSEGCPCFQGHLTGIVMIRIGSRRGRIAARKVIQYWMALNTKIIKSVGSEELLNLFDSNISNRIFDDF</sequence>
<dbReference type="GO" id="GO:0004674">
    <property type="term" value="F:protein serine/threonine kinase activity"/>
    <property type="evidence" value="ECO:0007669"/>
    <property type="project" value="UniProtKB-KW"/>
</dbReference>
<evidence type="ECO:0000256" key="1">
    <source>
        <dbReference type="ARBA" id="ARBA00022679"/>
    </source>
</evidence>
<protein>
    <submittedName>
        <fullName evidence="8">MAP KINASE KINASE KINASE</fullName>
    </submittedName>
</protein>
<feature type="binding site" evidence="5">
    <location>
        <position position="32"/>
    </location>
    <ligand>
        <name>ATP</name>
        <dbReference type="ChEBI" id="CHEBI:30616"/>
    </ligand>
</feature>
<dbReference type="Gene3D" id="1.10.510.10">
    <property type="entry name" value="Transferase(Phosphotransferase) domain 1"/>
    <property type="match status" value="1"/>
</dbReference>
<dbReference type="InterPro" id="IPR008271">
    <property type="entry name" value="Ser/Thr_kinase_AS"/>
</dbReference>
<evidence type="ECO:0000256" key="4">
    <source>
        <dbReference type="ARBA" id="ARBA00022840"/>
    </source>
</evidence>
<dbReference type="PROSITE" id="PS00108">
    <property type="entry name" value="PROTEIN_KINASE_ST"/>
    <property type="match status" value="1"/>
</dbReference>
<keyword evidence="6" id="KW-0723">Serine/threonine-protein kinase</keyword>
<dbReference type="CDD" id="cd06606">
    <property type="entry name" value="STKc_MAPKKK"/>
    <property type="match status" value="1"/>
</dbReference>
<dbReference type="SMART" id="SM00220">
    <property type="entry name" value="S_TKc"/>
    <property type="match status" value="1"/>
</dbReference>
<dbReference type="PROSITE" id="PS50011">
    <property type="entry name" value="PROTEIN_KINASE_DOM"/>
    <property type="match status" value="1"/>
</dbReference>
<name>A0A9Q0P2P6_SALPP</name>
<dbReference type="GO" id="GO:0005524">
    <property type="term" value="F:ATP binding"/>
    <property type="evidence" value="ECO:0007669"/>
    <property type="project" value="UniProtKB-UniRule"/>
</dbReference>
<dbReference type="Proteomes" id="UP001151532">
    <property type="component" value="Chromosome 14"/>
</dbReference>
<dbReference type="AlphaFoldDB" id="A0A9Q0P2P6"/>
<organism evidence="8 9">
    <name type="scientific">Salix purpurea</name>
    <name type="common">Purple osier willow</name>
    <dbReference type="NCBI Taxonomy" id="77065"/>
    <lineage>
        <taxon>Eukaryota</taxon>
        <taxon>Viridiplantae</taxon>
        <taxon>Streptophyta</taxon>
        <taxon>Embryophyta</taxon>
        <taxon>Tracheophyta</taxon>
        <taxon>Spermatophyta</taxon>
        <taxon>Magnoliopsida</taxon>
        <taxon>eudicotyledons</taxon>
        <taxon>Gunneridae</taxon>
        <taxon>Pentapetalae</taxon>
        <taxon>rosids</taxon>
        <taxon>fabids</taxon>
        <taxon>Malpighiales</taxon>
        <taxon>Salicaceae</taxon>
        <taxon>Saliceae</taxon>
        <taxon>Salix</taxon>
    </lineage>
</organism>
<evidence type="ECO:0000256" key="2">
    <source>
        <dbReference type="ARBA" id="ARBA00022741"/>
    </source>
</evidence>
<dbReference type="GO" id="GO:0007165">
    <property type="term" value="P:signal transduction"/>
    <property type="evidence" value="ECO:0007669"/>
    <property type="project" value="TreeGrafter"/>
</dbReference>
<dbReference type="PANTHER" id="PTHR48011">
    <property type="entry name" value="CCR4-NOT TRANSCRIPTIONAL COMPLEX SUBUNIT CAF120-RELATED"/>
    <property type="match status" value="1"/>
</dbReference>
<feature type="domain" description="Protein kinase" evidence="7">
    <location>
        <begin position="3"/>
        <end position="253"/>
    </location>
</feature>
<gene>
    <name evidence="8" type="ORF">OIU79_020049</name>
</gene>
<reference evidence="8" key="2">
    <citation type="journal article" date="2023" name="Int. J. Mol. Sci.">
        <title>De Novo Assembly and Annotation of 11 Diverse Shrub Willow (Salix) Genomes Reveals Novel Gene Organization in Sex-Linked Regions.</title>
        <authorList>
            <person name="Hyden B."/>
            <person name="Feng K."/>
            <person name="Yates T.B."/>
            <person name="Jawdy S."/>
            <person name="Cereghino C."/>
            <person name="Smart L.B."/>
            <person name="Muchero W."/>
        </authorList>
    </citation>
    <scope>NUCLEOTIDE SEQUENCE</scope>
    <source>
        <tissue evidence="8">Shoot tip</tissue>
    </source>
</reference>
<evidence type="ECO:0000256" key="3">
    <source>
        <dbReference type="ARBA" id="ARBA00022777"/>
    </source>
</evidence>
<dbReference type="InterPro" id="IPR017441">
    <property type="entry name" value="Protein_kinase_ATP_BS"/>
</dbReference>
<dbReference type="SUPFAM" id="SSF56112">
    <property type="entry name" value="Protein kinase-like (PK-like)"/>
    <property type="match status" value="1"/>
</dbReference>
<dbReference type="OrthoDB" id="275301at2759"/>